<evidence type="ECO:0000259" key="1">
    <source>
        <dbReference type="Pfam" id="PF03374"/>
    </source>
</evidence>
<protein>
    <submittedName>
        <fullName evidence="3">Phage antirepressor protein</fullName>
    </submittedName>
</protein>
<gene>
    <name evidence="3" type="ORF">CLOHIR_01413</name>
</gene>
<evidence type="ECO:0000259" key="2">
    <source>
        <dbReference type="Pfam" id="PF08346"/>
    </source>
</evidence>
<dbReference type="HOGENOM" id="CLU_046670_11_0_9"/>
<dbReference type="InterPro" id="IPR013557">
    <property type="entry name" value="AntA/B_antirep"/>
</dbReference>
<evidence type="ECO:0000313" key="3">
    <source>
        <dbReference type="EMBL" id="EEA84932.1"/>
    </source>
</evidence>
<evidence type="ECO:0000313" key="4">
    <source>
        <dbReference type="Proteomes" id="UP000003178"/>
    </source>
</evidence>
<feature type="domain" description="Antirepressor protein C-terminal" evidence="1">
    <location>
        <begin position="161"/>
        <end position="269"/>
    </location>
</feature>
<dbReference type="InterPro" id="IPR005039">
    <property type="entry name" value="Ant_C"/>
</dbReference>
<keyword evidence="4" id="KW-1185">Reference proteome</keyword>
<dbReference type="GO" id="GO:0003677">
    <property type="term" value="F:DNA binding"/>
    <property type="evidence" value="ECO:0007669"/>
    <property type="project" value="InterPro"/>
</dbReference>
<reference evidence="3 4" key="1">
    <citation type="submission" date="2008-09" db="EMBL/GenBank/DDBJ databases">
        <authorList>
            <person name="Fulton L."/>
            <person name="Clifton S."/>
            <person name="Fulton B."/>
            <person name="Xu J."/>
            <person name="Minx P."/>
            <person name="Pepin K.H."/>
            <person name="Johnson M."/>
            <person name="Thiruvilangam P."/>
            <person name="Bhonagiri V."/>
            <person name="Nash W.E."/>
            <person name="Mardis E.R."/>
            <person name="Wilson R.K."/>
        </authorList>
    </citation>
    <scope>NUCLEOTIDE SEQUENCE [LARGE SCALE GENOMIC DNA]</scope>
    <source>
        <strain evidence="3 4">DSM 13275</strain>
    </source>
</reference>
<reference evidence="3 4" key="2">
    <citation type="submission" date="2008-10" db="EMBL/GenBank/DDBJ databases">
        <title>Draft genome sequence of Clostridium hiranonis (DSM 13275).</title>
        <authorList>
            <person name="Sudarsanam P."/>
            <person name="Ley R."/>
            <person name="Guruge J."/>
            <person name="Turnbaugh P.J."/>
            <person name="Mahowald M."/>
            <person name="Liep D."/>
            <person name="Gordon J."/>
        </authorList>
    </citation>
    <scope>NUCLEOTIDE SEQUENCE [LARGE SCALE GENOMIC DNA]</scope>
    <source>
        <strain evidence="3 4">DSM 13275</strain>
    </source>
</reference>
<feature type="domain" description="AntA/AntB antirepressor" evidence="2">
    <location>
        <begin position="49"/>
        <end position="120"/>
    </location>
</feature>
<proteinExistence type="predicted"/>
<dbReference type="eggNOG" id="COG3561">
    <property type="taxonomic scope" value="Bacteria"/>
</dbReference>
<dbReference type="Pfam" id="PF08346">
    <property type="entry name" value="AntA"/>
    <property type="match status" value="1"/>
</dbReference>
<dbReference type="STRING" id="500633.CLOHIR_01413"/>
<dbReference type="Pfam" id="PF03374">
    <property type="entry name" value="ANT"/>
    <property type="match status" value="1"/>
</dbReference>
<comment type="caution">
    <text evidence="3">The sequence shown here is derived from an EMBL/GenBank/DDBJ whole genome shotgun (WGS) entry which is preliminary data.</text>
</comment>
<accession>B6FZV9</accession>
<dbReference type="eggNOG" id="COG3645">
    <property type="taxonomic scope" value="Bacteria"/>
</dbReference>
<dbReference type="EMBL" id="ABWP01000059">
    <property type="protein sequence ID" value="EEA84932.1"/>
    <property type="molecule type" value="Genomic_DNA"/>
</dbReference>
<dbReference type="Proteomes" id="UP000003178">
    <property type="component" value="Unassembled WGS sequence"/>
</dbReference>
<organism evidence="3 4">
    <name type="scientific">Peptacetobacter hiranonis (strain DSM 13275 / JCM 10541 / KCTC 15199 / TO-931)</name>
    <name type="common">Clostridium hiranonis</name>
    <dbReference type="NCBI Taxonomy" id="500633"/>
    <lineage>
        <taxon>Bacteria</taxon>
        <taxon>Bacillati</taxon>
        <taxon>Bacillota</taxon>
        <taxon>Clostridia</taxon>
        <taxon>Peptostreptococcales</taxon>
        <taxon>Peptostreptococcaceae</taxon>
        <taxon>Peptacetobacter</taxon>
    </lineage>
</organism>
<name>B6FZV9_PEPHT</name>
<dbReference type="AlphaFoldDB" id="B6FZV9"/>
<sequence>MVIKRREIKMTVSNLEPVVIVAEARENVELVSTEELLNIRTDENSETIISGRELHERLKVATPYKKWMDRMIEYDFEENIDFCVMDKNVQDDTAFGGVRKITDHLLKLDMAKEIAMIQRTPEGKRIRQYLIQVEKAWNSPEKIMERALLIAKNNINRLEIENKVMKPKALFADAVASSEQSILVGELAKLLKQNGVKTGEKRLFQYLRDNGYLIKRQGSDHNLPTQRSMELGIMEIKETVINKPNGDVKINKTTKITGKGQTYFIDKFLSAEQIGMEV</sequence>